<accession>A0A6S7BAC5</accession>
<sequence>MIDVYSIGTTLKLTDLITPQLMKLSEQFEKVDALALQVNKRLQKMGAEVVGVRNLAAAAGKLDIGLKGVKDQALLAEKALGSIKGSIPAGGLGIEKELIAANAEAVRLESRLNAMRWSRVPGGGGVIPPMLPPGGGGGGGGGHGGRRGGLHGGNIHAGSHGIGIGGVGMGLADSLMVPAAAGFVAAYVGHQFYESAKDYQDATMRFKALNLGDAVNAEAEKFAHATQAYGVSQTELMSAMAESAGLFNNFDEVKRFTPQLVTLGKANAAIYGDKLGGMDDEGLKSLMKFIDRRGGTKDEASFTRNLNLAERLVTGSGGFLKFQDLGNFSQQGGTAFRSLSDEGLMHMEGLMIEQGGARAATSMMSIYQNLVAGRTPKKTMGLLQDLGLATLQMQEHGSVGGKPMKSLVMTDIQGSSLLQSDPAKWMDEVLLPALAKKGITSQDQVLKVVNDVLSNRTASNQASIMTTQQFQLIRDYKLAQGAMGSDDVIGTYKKSASGAEDNFTAAWTDFKNEFGQHMLPAITDMLNGGTALLRSINSFASDHPDLIKALGTIAAHDGGVVDPGGMIVDLTKQAWSHFTGSKTPGHADSSVASGGGNAGGGTVGDVYLDGKKVGKHVAGYLAQQTGLSTNTGGIDPGVSLPMPGLKY</sequence>
<proteinExistence type="predicted"/>
<gene>
    <name evidence="1" type="ORF">LMG28138_01783</name>
</gene>
<dbReference type="Proteomes" id="UP000494115">
    <property type="component" value="Unassembled WGS sequence"/>
</dbReference>
<evidence type="ECO:0000313" key="2">
    <source>
        <dbReference type="Proteomes" id="UP000494115"/>
    </source>
</evidence>
<reference evidence="1 2" key="1">
    <citation type="submission" date="2020-04" db="EMBL/GenBank/DDBJ databases">
        <authorList>
            <person name="De Canck E."/>
        </authorList>
    </citation>
    <scope>NUCLEOTIDE SEQUENCE [LARGE SCALE GENOMIC DNA]</scope>
    <source>
        <strain evidence="1 2">LMG 28138</strain>
    </source>
</reference>
<protein>
    <submittedName>
        <fullName evidence="1">Uncharacterized protein</fullName>
    </submittedName>
</protein>
<dbReference type="AlphaFoldDB" id="A0A6S7BAC5"/>
<keyword evidence="2" id="KW-1185">Reference proteome</keyword>
<evidence type="ECO:0000313" key="1">
    <source>
        <dbReference type="EMBL" id="CAB3784308.1"/>
    </source>
</evidence>
<dbReference type="EMBL" id="CADIKM010000006">
    <property type="protein sequence ID" value="CAB3784308.1"/>
    <property type="molecule type" value="Genomic_DNA"/>
</dbReference>
<name>A0A6S7BAC5_9BURK</name>
<organism evidence="1 2">
    <name type="scientific">Pararobbsia alpina</name>
    <dbReference type="NCBI Taxonomy" id="621374"/>
    <lineage>
        <taxon>Bacteria</taxon>
        <taxon>Pseudomonadati</taxon>
        <taxon>Pseudomonadota</taxon>
        <taxon>Betaproteobacteria</taxon>
        <taxon>Burkholderiales</taxon>
        <taxon>Burkholderiaceae</taxon>
        <taxon>Pararobbsia</taxon>
    </lineage>
</organism>